<dbReference type="PANTHER" id="PTHR47700">
    <property type="entry name" value="V CHITINASE, PUTATIVE (AFU_ORTHOLOGUE AFUA_6G13720)-RELATED"/>
    <property type="match status" value="1"/>
</dbReference>
<evidence type="ECO:0000256" key="1">
    <source>
        <dbReference type="ARBA" id="ARBA00022669"/>
    </source>
</evidence>
<reference evidence="4" key="1">
    <citation type="submission" date="2023-06" db="EMBL/GenBank/DDBJ databases">
        <title>Genome-scale phylogeny and comparative genomics of the fungal order Sordariales.</title>
        <authorList>
            <consortium name="Lawrence Berkeley National Laboratory"/>
            <person name="Hensen N."/>
            <person name="Bonometti L."/>
            <person name="Westerberg I."/>
            <person name="Brannstrom I.O."/>
            <person name="Guillou S."/>
            <person name="Cros-Aarteil S."/>
            <person name="Calhoun S."/>
            <person name="Haridas S."/>
            <person name="Kuo A."/>
            <person name="Mondo S."/>
            <person name="Pangilinan J."/>
            <person name="Riley R."/>
            <person name="Labutti K."/>
            <person name="Andreopoulos B."/>
            <person name="Lipzen A."/>
            <person name="Chen C."/>
            <person name="Yanf M."/>
            <person name="Daum C."/>
            <person name="Ng V."/>
            <person name="Clum A."/>
            <person name="Steindorff A."/>
            <person name="Ohm R."/>
            <person name="Martin F."/>
            <person name="Silar P."/>
            <person name="Natvig D."/>
            <person name="Lalanne C."/>
            <person name="Gautier V."/>
            <person name="Ament-Velasquez S.L."/>
            <person name="Kruys A."/>
            <person name="Hutchinson M.I."/>
            <person name="Powell A.J."/>
            <person name="Barry K."/>
            <person name="Miller A.N."/>
            <person name="Grigoriev I.V."/>
            <person name="Debuchy R."/>
            <person name="Gladieux P."/>
            <person name="Thoren M.H."/>
            <person name="Johannesson H."/>
        </authorList>
    </citation>
    <scope>NUCLEOTIDE SEQUENCE</scope>
    <source>
        <strain evidence="4">8032-3</strain>
    </source>
</reference>
<proteinExistence type="predicted"/>
<dbReference type="PANTHER" id="PTHR47700:SF2">
    <property type="entry name" value="CHITINASE"/>
    <property type="match status" value="1"/>
</dbReference>
<dbReference type="RefSeq" id="XP_060281624.1">
    <property type="nucleotide sequence ID" value="XM_060430084.1"/>
</dbReference>
<accession>A0AAJ0C0G5</accession>
<evidence type="ECO:0000256" key="2">
    <source>
        <dbReference type="ARBA" id="ARBA00023026"/>
    </source>
</evidence>
<keyword evidence="1" id="KW-0147">Chitin-binding</keyword>
<evidence type="ECO:0000256" key="3">
    <source>
        <dbReference type="SAM" id="MobiDB-lite"/>
    </source>
</evidence>
<dbReference type="InterPro" id="IPR053214">
    <property type="entry name" value="LysM12-like"/>
</dbReference>
<dbReference type="Gene3D" id="3.20.20.80">
    <property type="entry name" value="Glycosidases"/>
    <property type="match status" value="1"/>
</dbReference>
<dbReference type="AlphaFoldDB" id="A0AAJ0C0G5"/>
<evidence type="ECO:0000313" key="4">
    <source>
        <dbReference type="EMBL" id="KAK1765411.1"/>
    </source>
</evidence>
<sequence>MIKAGNTSYSVVRSFYDKDSDSDILVYGTSDKADWAAYMSADTKKSRVDWVSGLNFGGITDWAVDNRAKTDPSDKCDPKERKYSSIGVVTNGDHHFDQLSAELYTLAIGLNLFTISENCLINPRRPPLHPRLDRAGKSPAQTLHAAQNPAFEP</sequence>
<comment type="caution">
    <text evidence="4">The sequence shown here is derived from an EMBL/GenBank/DDBJ whole genome shotgun (WGS) entry which is preliminary data.</text>
</comment>
<feature type="region of interest" description="Disordered" evidence="3">
    <location>
        <begin position="130"/>
        <end position="153"/>
    </location>
</feature>
<keyword evidence="2" id="KW-0843">Virulence</keyword>
<evidence type="ECO:0008006" key="6">
    <source>
        <dbReference type="Google" id="ProtNLM"/>
    </source>
</evidence>
<dbReference type="GeneID" id="85313271"/>
<name>A0AAJ0C0G5_9PEZI</name>
<organism evidence="4 5">
    <name type="scientific">Phialemonium atrogriseum</name>
    <dbReference type="NCBI Taxonomy" id="1093897"/>
    <lineage>
        <taxon>Eukaryota</taxon>
        <taxon>Fungi</taxon>
        <taxon>Dikarya</taxon>
        <taxon>Ascomycota</taxon>
        <taxon>Pezizomycotina</taxon>
        <taxon>Sordariomycetes</taxon>
        <taxon>Sordariomycetidae</taxon>
        <taxon>Cephalothecales</taxon>
        <taxon>Cephalothecaceae</taxon>
        <taxon>Phialemonium</taxon>
    </lineage>
</organism>
<keyword evidence="5" id="KW-1185">Reference proteome</keyword>
<protein>
    <recommendedName>
        <fullName evidence="6">Chitinase</fullName>
    </recommendedName>
</protein>
<evidence type="ECO:0000313" key="5">
    <source>
        <dbReference type="Proteomes" id="UP001244011"/>
    </source>
</evidence>
<dbReference type="EMBL" id="MU839015">
    <property type="protein sequence ID" value="KAK1765411.1"/>
    <property type="molecule type" value="Genomic_DNA"/>
</dbReference>
<dbReference type="GO" id="GO:0008061">
    <property type="term" value="F:chitin binding"/>
    <property type="evidence" value="ECO:0007669"/>
    <property type="project" value="UniProtKB-KW"/>
</dbReference>
<dbReference type="Proteomes" id="UP001244011">
    <property type="component" value="Unassembled WGS sequence"/>
</dbReference>
<dbReference type="Gene3D" id="3.10.50.10">
    <property type="match status" value="1"/>
</dbReference>
<gene>
    <name evidence="4" type="ORF">QBC33DRAFT_560777</name>
</gene>
<dbReference type="InterPro" id="IPR029070">
    <property type="entry name" value="Chitinase_insertion_sf"/>
</dbReference>